<dbReference type="RefSeq" id="XP_034101892.2">
    <property type="nucleotide sequence ID" value="XM_034246001.2"/>
</dbReference>
<organism evidence="2 3">
    <name type="scientific">Drosophila albomicans</name>
    <name type="common">Fruit fly</name>
    <dbReference type="NCBI Taxonomy" id="7291"/>
    <lineage>
        <taxon>Eukaryota</taxon>
        <taxon>Metazoa</taxon>
        <taxon>Ecdysozoa</taxon>
        <taxon>Arthropoda</taxon>
        <taxon>Hexapoda</taxon>
        <taxon>Insecta</taxon>
        <taxon>Pterygota</taxon>
        <taxon>Neoptera</taxon>
        <taxon>Endopterygota</taxon>
        <taxon>Diptera</taxon>
        <taxon>Brachycera</taxon>
        <taxon>Muscomorpha</taxon>
        <taxon>Ephydroidea</taxon>
        <taxon>Drosophilidae</taxon>
        <taxon>Drosophila</taxon>
    </lineage>
</organism>
<evidence type="ECO:0000313" key="3">
    <source>
        <dbReference type="RefSeq" id="XP_034101892.2"/>
    </source>
</evidence>
<sequence>MASKIVLFLLLLGLTLKDGETSSICKGYATVIGRINKLPPNQSECPANSTAGRPQNLAAIIRVIVNDDVNRYHTVLNMARNIERRSIKMEDAIYEALCLVAKKTIGDPIKILDFYNQIQDEYYISPYRFYRVFVKRSAKVLSQAVTNNSYTKFWMITGLLRRLTESEQYYTKEILEALFDIVLSSESPLNVVQRLSFFGASSEQLTMAHLQLLNRPEVQSNSSAHAELLDNLRQLMVKPAYQRSVDFRLRRKVYRLFPHYIDWVSTSFMASLRRANIDIEDYLVSCRKQDGTLTICTHDVAPWNENSVDYIIEVAHNKTLVSLNYNFFNCAALNSTIPISTRVTNNFYVSHDYYWWRVVLVPNGLAFYDDATYSVVLCGGDSAQWDGNMHYAYARRAEDFEAHRDECTWLFENYE</sequence>
<keyword evidence="1" id="KW-0732">Signal</keyword>
<feature type="signal peptide" evidence="1">
    <location>
        <begin position="1"/>
        <end position="21"/>
    </location>
</feature>
<evidence type="ECO:0000313" key="2">
    <source>
        <dbReference type="Proteomes" id="UP000515160"/>
    </source>
</evidence>
<accession>A0A6P8XWT2</accession>
<dbReference type="OrthoDB" id="7969820at2759"/>
<dbReference type="Proteomes" id="UP000515160">
    <property type="component" value="Chromosome 3"/>
</dbReference>
<feature type="chain" id="PRO_5039653528" evidence="1">
    <location>
        <begin position="22"/>
        <end position="415"/>
    </location>
</feature>
<reference evidence="3" key="1">
    <citation type="submission" date="2025-08" db="UniProtKB">
        <authorList>
            <consortium name="RefSeq"/>
        </authorList>
    </citation>
    <scope>IDENTIFICATION</scope>
    <source>
        <strain evidence="3">15112-1751.03</strain>
        <tissue evidence="3">Whole Adult</tissue>
    </source>
</reference>
<dbReference type="AlphaFoldDB" id="A0A6P8XWT2"/>
<protein>
    <submittedName>
        <fullName evidence="3">Uncharacterized protein LOC117566471</fullName>
    </submittedName>
</protein>
<name>A0A6P8XWT2_DROAB</name>
<keyword evidence="2" id="KW-1185">Reference proteome</keyword>
<gene>
    <name evidence="3" type="primary">LOC117566471</name>
</gene>
<dbReference type="GeneID" id="117566471"/>
<proteinExistence type="predicted"/>
<evidence type="ECO:0000256" key="1">
    <source>
        <dbReference type="SAM" id="SignalP"/>
    </source>
</evidence>